<reference evidence="1 2" key="1">
    <citation type="submission" date="2018-08" db="EMBL/GenBank/DDBJ databases">
        <title>The metabolism and importance of syntrophic acetate oxidation coupled to methane or sulfide production in haloalkaline environments.</title>
        <authorList>
            <person name="Timmers P.H.A."/>
            <person name="Vavourakis C.D."/>
            <person name="Sorokin D.Y."/>
            <person name="Sinninghe Damste J.S."/>
            <person name="Muyzer G."/>
            <person name="Stams A.J.M."/>
            <person name="Plugge C.M."/>
        </authorList>
    </citation>
    <scope>NUCLEOTIDE SEQUENCE [LARGE SCALE GENOMIC DNA]</scope>
    <source>
        <strain evidence="1">MSAO_Bac1</strain>
    </source>
</reference>
<dbReference type="EMBL" id="QZAA01000065">
    <property type="protein sequence ID" value="RQD77550.1"/>
    <property type="molecule type" value="Genomic_DNA"/>
</dbReference>
<dbReference type="Proteomes" id="UP000285138">
    <property type="component" value="Unassembled WGS sequence"/>
</dbReference>
<comment type="caution">
    <text evidence="1">The sequence shown here is derived from an EMBL/GenBank/DDBJ whole genome shotgun (WGS) entry which is preliminary data.</text>
</comment>
<accession>A0A424YH94</accession>
<proteinExistence type="predicted"/>
<sequence length="84" mass="9996">MVYLIIIILIVGAVAYYLNTKGVITPRGKESKLRERCRILLKMPPQEADQVIDRLVEREKNRNPGKTEEWYLDKILYDLEKDYR</sequence>
<organism evidence="1 2">
    <name type="scientific">Candidatus Syntrophonatronum acetioxidans</name>
    <dbReference type="NCBI Taxonomy" id="1795816"/>
    <lineage>
        <taxon>Bacteria</taxon>
        <taxon>Bacillati</taxon>
        <taxon>Bacillota</taxon>
        <taxon>Clostridia</taxon>
        <taxon>Eubacteriales</taxon>
        <taxon>Syntrophomonadaceae</taxon>
        <taxon>Candidatus Syntrophonatronum</taxon>
    </lineage>
</organism>
<name>A0A424YH94_9FIRM</name>
<gene>
    <name evidence="1" type="ORF">D5R97_02115</name>
</gene>
<protein>
    <submittedName>
        <fullName evidence="1">Uncharacterized protein</fullName>
    </submittedName>
</protein>
<dbReference type="AlphaFoldDB" id="A0A424YH94"/>
<evidence type="ECO:0000313" key="2">
    <source>
        <dbReference type="Proteomes" id="UP000285138"/>
    </source>
</evidence>
<evidence type="ECO:0000313" key="1">
    <source>
        <dbReference type="EMBL" id="RQD77550.1"/>
    </source>
</evidence>